<evidence type="ECO:0000313" key="2">
    <source>
        <dbReference type="WBParaSite" id="nRc.2.0.1.t09960-RA"/>
    </source>
</evidence>
<protein>
    <submittedName>
        <fullName evidence="2">Uncharacterized protein</fullName>
    </submittedName>
</protein>
<reference evidence="2" key="1">
    <citation type="submission" date="2022-11" db="UniProtKB">
        <authorList>
            <consortium name="WormBaseParasite"/>
        </authorList>
    </citation>
    <scope>IDENTIFICATION</scope>
</reference>
<sequence length="112" mass="12854">MKTRGKEADLKILKLEFAEQICVTLIPCRVIPFNLYFANSLGNYRLPIFQTVTVKKFRIVIIGSGKIEIPLLIMVMEKRRQIFARISFGRQIFVTLVNGDQSENVKHQDAQG</sequence>
<name>A0A915I9J4_ROMCU</name>
<proteinExistence type="predicted"/>
<dbReference type="WBParaSite" id="nRc.2.0.1.t09960-RA">
    <property type="protein sequence ID" value="nRc.2.0.1.t09960-RA"/>
    <property type="gene ID" value="nRc.2.0.1.g09960"/>
</dbReference>
<dbReference type="AlphaFoldDB" id="A0A915I9J4"/>
<dbReference type="Proteomes" id="UP000887565">
    <property type="component" value="Unplaced"/>
</dbReference>
<evidence type="ECO:0000313" key="1">
    <source>
        <dbReference type="Proteomes" id="UP000887565"/>
    </source>
</evidence>
<accession>A0A915I9J4</accession>
<organism evidence="1 2">
    <name type="scientific">Romanomermis culicivorax</name>
    <name type="common">Nematode worm</name>
    <dbReference type="NCBI Taxonomy" id="13658"/>
    <lineage>
        <taxon>Eukaryota</taxon>
        <taxon>Metazoa</taxon>
        <taxon>Ecdysozoa</taxon>
        <taxon>Nematoda</taxon>
        <taxon>Enoplea</taxon>
        <taxon>Dorylaimia</taxon>
        <taxon>Mermithida</taxon>
        <taxon>Mermithoidea</taxon>
        <taxon>Mermithidae</taxon>
        <taxon>Romanomermis</taxon>
    </lineage>
</organism>
<keyword evidence="1" id="KW-1185">Reference proteome</keyword>